<dbReference type="PRINTS" id="PR00032">
    <property type="entry name" value="HTHARAC"/>
</dbReference>
<dbReference type="NCBIfam" id="NF047558">
    <property type="entry name" value="TPR_END_plus"/>
    <property type="match status" value="1"/>
</dbReference>
<dbReference type="AlphaFoldDB" id="A0AAE3M5Y1"/>
<keyword evidence="2" id="KW-0238">DNA-binding</keyword>
<evidence type="ECO:0000256" key="1">
    <source>
        <dbReference type="ARBA" id="ARBA00023015"/>
    </source>
</evidence>
<dbReference type="InterPro" id="IPR020449">
    <property type="entry name" value="Tscrpt_reg_AraC-type_HTH"/>
</dbReference>
<dbReference type="Pfam" id="PF13181">
    <property type="entry name" value="TPR_8"/>
    <property type="match status" value="1"/>
</dbReference>
<protein>
    <submittedName>
        <fullName evidence="6">Helix-turn-helix domain-containing protein</fullName>
    </submittedName>
</protein>
<dbReference type="InterPro" id="IPR009057">
    <property type="entry name" value="Homeodomain-like_sf"/>
</dbReference>
<dbReference type="InterPro" id="IPR011990">
    <property type="entry name" value="TPR-like_helical_dom_sf"/>
</dbReference>
<dbReference type="Pfam" id="PF12833">
    <property type="entry name" value="HTH_18"/>
    <property type="match status" value="1"/>
</dbReference>
<dbReference type="Gene3D" id="1.10.10.60">
    <property type="entry name" value="Homeodomain-like"/>
    <property type="match status" value="1"/>
</dbReference>
<evidence type="ECO:0000259" key="5">
    <source>
        <dbReference type="PROSITE" id="PS01124"/>
    </source>
</evidence>
<dbReference type="SUPFAM" id="SSF48452">
    <property type="entry name" value="TPR-like"/>
    <property type="match status" value="1"/>
</dbReference>
<dbReference type="GO" id="GO:0043565">
    <property type="term" value="F:sequence-specific DNA binding"/>
    <property type="evidence" value="ECO:0007669"/>
    <property type="project" value="InterPro"/>
</dbReference>
<keyword evidence="1" id="KW-0805">Transcription regulation</keyword>
<dbReference type="PROSITE" id="PS01124">
    <property type="entry name" value="HTH_ARAC_FAMILY_2"/>
    <property type="match status" value="1"/>
</dbReference>
<evidence type="ECO:0000256" key="2">
    <source>
        <dbReference type="ARBA" id="ARBA00023125"/>
    </source>
</evidence>
<dbReference type="PANTHER" id="PTHR43280">
    <property type="entry name" value="ARAC-FAMILY TRANSCRIPTIONAL REGULATOR"/>
    <property type="match status" value="1"/>
</dbReference>
<evidence type="ECO:0000256" key="3">
    <source>
        <dbReference type="ARBA" id="ARBA00023163"/>
    </source>
</evidence>
<dbReference type="Proteomes" id="UP001209229">
    <property type="component" value="Unassembled WGS sequence"/>
</dbReference>
<organism evidence="6 7">
    <name type="scientific">Plebeiibacterium sediminum</name>
    <dbReference type="NCBI Taxonomy" id="2992112"/>
    <lineage>
        <taxon>Bacteria</taxon>
        <taxon>Pseudomonadati</taxon>
        <taxon>Bacteroidota</taxon>
        <taxon>Bacteroidia</taxon>
        <taxon>Marinilabiliales</taxon>
        <taxon>Marinilabiliaceae</taxon>
        <taxon>Plebeiibacterium</taxon>
    </lineage>
</organism>
<dbReference type="PANTHER" id="PTHR43280:SF2">
    <property type="entry name" value="HTH-TYPE TRANSCRIPTIONAL REGULATOR EXSA"/>
    <property type="match status" value="1"/>
</dbReference>
<accession>A0AAE3M5Y1</accession>
<feature type="domain" description="HTH araC/xylS-type" evidence="5">
    <location>
        <begin position="30"/>
        <end position="129"/>
    </location>
</feature>
<dbReference type="Gene3D" id="1.25.40.10">
    <property type="entry name" value="Tetratricopeptide repeat domain"/>
    <property type="match status" value="2"/>
</dbReference>
<keyword evidence="4" id="KW-0812">Transmembrane</keyword>
<keyword evidence="4" id="KW-1133">Transmembrane helix</keyword>
<keyword evidence="4" id="KW-0472">Membrane</keyword>
<dbReference type="SUPFAM" id="SSF46689">
    <property type="entry name" value="Homeodomain-like"/>
    <property type="match status" value="1"/>
</dbReference>
<keyword evidence="3" id="KW-0804">Transcription</keyword>
<dbReference type="Gene3D" id="3.40.50.10070">
    <property type="entry name" value="TolB, N-terminal domain"/>
    <property type="match status" value="1"/>
</dbReference>
<evidence type="ECO:0000313" key="7">
    <source>
        <dbReference type="Proteomes" id="UP001209229"/>
    </source>
</evidence>
<evidence type="ECO:0000313" key="6">
    <source>
        <dbReference type="EMBL" id="MCW3787551.1"/>
    </source>
</evidence>
<keyword evidence="7" id="KW-1185">Reference proteome</keyword>
<dbReference type="SMART" id="SM00342">
    <property type="entry name" value="HTH_ARAC"/>
    <property type="match status" value="1"/>
</dbReference>
<dbReference type="GO" id="GO:0003700">
    <property type="term" value="F:DNA-binding transcription factor activity"/>
    <property type="evidence" value="ECO:0007669"/>
    <property type="project" value="InterPro"/>
</dbReference>
<dbReference type="Pfam" id="PF14559">
    <property type="entry name" value="TPR_19"/>
    <property type="match status" value="1"/>
</dbReference>
<sequence>MSASNCRNFSGGVFLLVMTNSENKDIDFIKRLTNIVNNNLGDDSFGVTDLSNKIGISHSQIHRRLKGIKDQSISQFIKELRLMKAQELLKQTGLTVSEVAYQVGFSSPSYFNKCYHDFFGYPPGEYKNHIKIESAEIKDGPISKELVVVEKKFYKLNHLLWMASLVVLMILTAYLFTKKRTAVSAKYGNSVVILPLKNLNANSADQYLANGIMSDLQNRLSHVKGLVVKSNINSEKIKVESNTIPQIAKEFKVSYILEGSMMKQDDRIRIYIHLIDAKANVVWSDQYDHNLSSIFDFVSDASKQIVQNLQTPLQYESIQQLDKQYTYNEKAYLLYLEGRFYYRLRTKDGFIKSIELYNQALQVDSNYALAYAGLADSYLTGTWNGFYSVDDGIQKCKMYLNKAQSLDQYLAEAHTTYGGLATYFDSDYKEAEKHLKLALKLNPGYDRANKIYAEFCDVTGKNEEARKYINKAHFLNPTYPEILYLSYLFYCHNGDCKNALKESLRMFNLNKNERQYLESCFNIYLQQHDDSLAYVTYKKINHLKGDLYSSNNLDSVYTHSKIKGILQLIIKSINKEEKDSLSIGNELRLANYYTLLGDKEQAVEYLEKSFNKNPGPVHRVGNNVAFQSLHNEPKYKALMRKMNLNH</sequence>
<proteinExistence type="predicted"/>
<dbReference type="InterPro" id="IPR019734">
    <property type="entry name" value="TPR_rpt"/>
</dbReference>
<evidence type="ECO:0000256" key="4">
    <source>
        <dbReference type="SAM" id="Phobius"/>
    </source>
</evidence>
<reference evidence="6" key="1">
    <citation type="submission" date="2022-10" db="EMBL/GenBank/DDBJ databases">
        <authorList>
            <person name="Yu W.X."/>
        </authorList>
    </citation>
    <scope>NUCLEOTIDE SEQUENCE</scope>
    <source>
        <strain evidence="6">AAT</strain>
    </source>
</reference>
<dbReference type="RefSeq" id="WP_301191116.1">
    <property type="nucleotide sequence ID" value="NZ_JAPDPJ010000031.1"/>
</dbReference>
<gene>
    <name evidence="6" type="ORF">OM075_13840</name>
</gene>
<feature type="transmembrane region" description="Helical" evidence="4">
    <location>
        <begin position="159"/>
        <end position="176"/>
    </location>
</feature>
<comment type="caution">
    <text evidence="6">The sequence shown here is derived from an EMBL/GenBank/DDBJ whole genome shotgun (WGS) entry which is preliminary data.</text>
</comment>
<name>A0AAE3M5Y1_9BACT</name>
<dbReference type="EMBL" id="JAPDPJ010000031">
    <property type="protein sequence ID" value="MCW3787551.1"/>
    <property type="molecule type" value="Genomic_DNA"/>
</dbReference>
<dbReference type="InterPro" id="IPR018060">
    <property type="entry name" value="HTH_AraC"/>
</dbReference>